<name>A0A6P3XDK0_DINQU</name>
<proteinExistence type="predicted"/>
<dbReference type="InterPro" id="IPR046824">
    <property type="entry name" value="Mss51-like_C"/>
</dbReference>
<evidence type="ECO:0000313" key="2">
    <source>
        <dbReference type="Proteomes" id="UP000515204"/>
    </source>
</evidence>
<gene>
    <name evidence="3" type="primary">LOC106745325</name>
</gene>
<dbReference type="GeneID" id="106745325"/>
<dbReference type="Proteomes" id="UP000515204">
    <property type="component" value="Unplaced"/>
</dbReference>
<dbReference type="RefSeq" id="XP_014476322.1">
    <property type="nucleotide sequence ID" value="XM_014620836.1"/>
</dbReference>
<dbReference type="PANTHER" id="PTHR28069">
    <property type="entry name" value="GH20023P"/>
    <property type="match status" value="1"/>
</dbReference>
<dbReference type="Pfam" id="PF20179">
    <property type="entry name" value="MSS51_C"/>
    <property type="match status" value="1"/>
</dbReference>
<dbReference type="AlphaFoldDB" id="A0A6P3XDK0"/>
<sequence>MVNPHYNDLFFHPIVCNVCKWLNDGNTFFCKCGLVSYCSPEHMEEDREGSDGRVGHSGFCDAILELIAERKLRNFDGRVLLNVWTSYRYAKMGQVLRKLARNLLPHEIRIMMSMRHCNVCYKEIDLMPCPECFCVDYCMEHFDRPIRPHNCAEFKKWLFTETEIIYTKDCVLEWRSLHTFPDSRWDVKDMYSFFKTHVLPARHLLWSILDIAFSDYLSGPLTVYHGLQRSQLIRIPMTKSTYVIHVIMASDEIRREVQFWEYFLHVFTHPTKLIVVIVGLELSEESHGSVPLCLEKCAGLHHEFQFECHRMSYGNYVKSNSYRNPNVIVGLHMIPPNWETWVKLKKWFYTDCPVVLTYINMKDMKKNAWNIKMSFSKEPIRQIMNTFKGFKLHRNYRTGEIYHRNEYIQIYRNLLSI</sequence>
<feature type="domain" description="Mitochondrial splicing suppressor 51-like C-terminal" evidence="1">
    <location>
        <begin position="220"/>
        <end position="396"/>
    </location>
</feature>
<dbReference type="OrthoDB" id="5282002at2759"/>
<evidence type="ECO:0000259" key="1">
    <source>
        <dbReference type="Pfam" id="PF20179"/>
    </source>
</evidence>
<evidence type="ECO:0000313" key="3">
    <source>
        <dbReference type="RefSeq" id="XP_014476322.1"/>
    </source>
</evidence>
<dbReference type="PANTHER" id="PTHR28069:SF2">
    <property type="entry name" value="GH20023P"/>
    <property type="match status" value="1"/>
</dbReference>
<protein>
    <submittedName>
        <fullName evidence="3">Uncharacterized protein LOC106745325</fullName>
    </submittedName>
</protein>
<dbReference type="KEGG" id="dqu:106745325"/>
<organism evidence="2 3">
    <name type="scientific">Dinoponera quadriceps</name>
    <name type="common">South American ant</name>
    <dbReference type="NCBI Taxonomy" id="609295"/>
    <lineage>
        <taxon>Eukaryota</taxon>
        <taxon>Metazoa</taxon>
        <taxon>Ecdysozoa</taxon>
        <taxon>Arthropoda</taxon>
        <taxon>Hexapoda</taxon>
        <taxon>Insecta</taxon>
        <taxon>Pterygota</taxon>
        <taxon>Neoptera</taxon>
        <taxon>Endopterygota</taxon>
        <taxon>Hymenoptera</taxon>
        <taxon>Apocrita</taxon>
        <taxon>Aculeata</taxon>
        <taxon>Formicoidea</taxon>
        <taxon>Formicidae</taxon>
        <taxon>Ponerinae</taxon>
        <taxon>Ponerini</taxon>
        <taxon>Dinoponera</taxon>
    </lineage>
</organism>
<keyword evidence="2" id="KW-1185">Reference proteome</keyword>
<reference evidence="3" key="1">
    <citation type="submission" date="2025-08" db="UniProtKB">
        <authorList>
            <consortium name="RefSeq"/>
        </authorList>
    </citation>
    <scope>IDENTIFICATION</scope>
</reference>
<accession>A0A6P3XDK0</accession>